<sequence length="223" mass="24454">MKHLLYILLIAMFWSTSSGIGMLTDEGYAQVAVDLEKELASWQSTISDKEAGFFDHGPKLKNSFTKTQALNTKQNRNSATASRQMPPMYMQGDSKKRPCVNTKGIFSGHSTFDYLSFVTAIISMVLNANNNINDNNDNNNINDDNSASNNNVDANSNSNTGNQIIVMPGGRRRRRLAAEMSRGRTNNSFTTAAAADAADAAVALRNNICWQIRPPSNEKNGPL</sequence>
<feature type="region of interest" description="Disordered" evidence="1">
    <location>
        <begin position="137"/>
        <end position="165"/>
    </location>
</feature>
<reference evidence="3 4" key="1">
    <citation type="submission" date="2024-05" db="EMBL/GenBank/DDBJ databases">
        <authorList>
            <person name="Wallberg A."/>
        </authorList>
    </citation>
    <scope>NUCLEOTIDE SEQUENCE [LARGE SCALE GENOMIC DNA]</scope>
</reference>
<dbReference type="Proteomes" id="UP001497623">
    <property type="component" value="Unassembled WGS sequence"/>
</dbReference>
<evidence type="ECO:0000313" key="4">
    <source>
        <dbReference type="Proteomes" id="UP001497623"/>
    </source>
</evidence>
<proteinExistence type="predicted"/>
<evidence type="ECO:0000313" key="3">
    <source>
        <dbReference type="EMBL" id="CAL4116546.1"/>
    </source>
</evidence>
<feature type="region of interest" description="Disordered" evidence="1">
    <location>
        <begin position="71"/>
        <end position="96"/>
    </location>
</feature>
<feature type="chain" id="PRO_5043741128" evidence="2">
    <location>
        <begin position="20"/>
        <end position="223"/>
    </location>
</feature>
<keyword evidence="2" id="KW-0732">Signal</keyword>
<feature type="signal peptide" evidence="2">
    <location>
        <begin position="1"/>
        <end position="19"/>
    </location>
</feature>
<organism evidence="3 4">
    <name type="scientific">Meganyctiphanes norvegica</name>
    <name type="common">Northern krill</name>
    <name type="synonym">Thysanopoda norvegica</name>
    <dbReference type="NCBI Taxonomy" id="48144"/>
    <lineage>
        <taxon>Eukaryota</taxon>
        <taxon>Metazoa</taxon>
        <taxon>Ecdysozoa</taxon>
        <taxon>Arthropoda</taxon>
        <taxon>Crustacea</taxon>
        <taxon>Multicrustacea</taxon>
        <taxon>Malacostraca</taxon>
        <taxon>Eumalacostraca</taxon>
        <taxon>Eucarida</taxon>
        <taxon>Euphausiacea</taxon>
        <taxon>Euphausiidae</taxon>
        <taxon>Meganyctiphanes</taxon>
    </lineage>
</organism>
<dbReference type="EMBL" id="CAXKWB010016563">
    <property type="protein sequence ID" value="CAL4116546.1"/>
    <property type="molecule type" value="Genomic_DNA"/>
</dbReference>
<feature type="compositionally biased region" description="Low complexity" evidence="1">
    <location>
        <begin position="137"/>
        <end position="159"/>
    </location>
</feature>
<evidence type="ECO:0000256" key="1">
    <source>
        <dbReference type="SAM" id="MobiDB-lite"/>
    </source>
</evidence>
<gene>
    <name evidence="3" type="ORF">MNOR_LOCUS20995</name>
</gene>
<evidence type="ECO:0000256" key="2">
    <source>
        <dbReference type="SAM" id="SignalP"/>
    </source>
</evidence>
<protein>
    <submittedName>
        <fullName evidence="3">Uncharacterized protein</fullName>
    </submittedName>
</protein>
<comment type="caution">
    <text evidence="3">The sequence shown here is derived from an EMBL/GenBank/DDBJ whole genome shotgun (WGS) entry which is preliminary data.</text>
</comment>
<dbReference type="AlphaFoldDB" id="A0AAV2R9Y9"/>
<keyword evidence="4" id="KW-1185">Reference proteome</keyword>
<accession>A0AAV2R9Y9</accession>
<name>A0AAV2R9Y9_MEGNR</name>
<feature type="compositionally biased region" description="Polar residues" evidence="1">
    <location>
        <begin position="71"/>
        <end position="83"/>
    </location>
</feature>